<feature type="compositionally biased region" description="Polar residues" evidence="2">
    <location>
        <begin position="2137"/>
        <end position="2151"/>
    </location>
</feature>
<feature type="region of interest" description="Disordered" evidence="2">
    <location>
        <begin position="2281"/>
        <end position="2320"/>
    </location>
</feature>
<feature type="compositionally biased region" description="Polar residues" evidence="2">
    <location>
        <begin position="2104"/>
        <end position="2114"/>
    </location>
</feature>
<feature type="region of interest" description="Disordered" evidence="2">
    <location>
        <begin position="2206"/>
        <end position="2235"/>
    </location>
</feature>
<feature type="compositionally biased region" description="Basic and acidic residues" evidence="2">
    <location>
        <begin position="2162"/>
        <end position="2175"/>
    </location>
</feature>
<feature type="compositionally biased region" description="Low complexity" evidence="2">
    <location>
        <begin position="2679"/>
        <end position="2697"/>
    </location>
</feature>
<evidence type="ECO:0000313" key="3">
    <source>
        <dbReference type="Proteomes" id="UP000694843"/>
    </source>
</evidence>
<feature type="region of interest" description="Disordered" evidence="2">
    <location>
        <begin position="3210"/>
        <end position="3285"/>
    </location>
</feature>
<feature type="compositionally biased region" description="Polar residues" evidence="2">
    <location>
        <begin position="2698"/>
        <end position="2717"/>
    </location>
</feature>
<feature type="compositionally biased region" description="Low complexity" evidence="2">
    <location>
        <begin position="615"/>
        <end position="633"/>
    </location>
</feature>
<feature type="region of interest" description="Disordered" evidence="2">
    <location>
        <begin position="2127"/>
        <end position="2180"/>
    </location>
</feature>
<feature type="compositionally biased region" description="Acidic residues" evidence="2">
    <location>
        <begin position="284"/>
        <end position="293"/>
    </location>
</feature>
<feature type="compositionally biased region" description="Basic and acidic residues" evidence="2">
    <location>
        <begin position="2342"/>
        <end position="2370"/>
    </location>
</feature>
<dbReference type="OrthoDB" id="6349262at2759"/>
<keyword evidence="3" id="KW-1185">Reference proteome</keyword>
<evidence type="ECO:0000313" key="4">
    <source>
        <dbReference type="RefSeq" id="XP_018026093.2"/>
    </source>
</evidence>
<feature type="region of interest" description="Disordered" evidence="2">
    <location>
        <begin position="1272"/>
        <end position="1294"/>
    </location>
</feature>
<feature type="region of interest" description="Disordered" evidence="2">
    <location>
        <begin position="975"/>
        <end position="1001"/>
    </location>
</feature>
<name>A0A8B7PIU8_HYAAZ</name>
<evidence type="ECO:0000256" key="2">
    <source>
        <dbReference type="SAM" id="MobiDB-lite"/>
    </source>
</evidence>
<feature type="compositionally biased region" description="Basic residues" evidence="2">
    <location>
        <begin position="3210"/>
        <end position="3219"/>
    </location>
</feature>
<feature type="compositionally biased region" description="Polar residues" evidence="2">
    <location>
        <begin position="1273"/>
        <end position="1282"/>
    </location>
</feature>
<keyword evidence="1" id="KW-0175">Coiled coil</keyword>
<dbReference type="RefSeq" id="XP_018026093.2">
    <property type="nucleotide sequence ID" value="XM_018170604.2"/>
</dbReference>
<feature type="compositionally biased region" description="Polar residues" evidence="2">
    <location>
        <begin position="1642"/>
        <end position="1653"/>
    </location>
</feature>
<feature type="compositionally biased region" description="Polar residues" evidence="2">
    <location>
        <begin position="1611"/>
        <end position="1631"/>
    </location>
</feature>
<feature type="region of interest" description="Disordered" evidence="2">
    <location>
        <begin position="2679"/>
        <end position="2781"/>
    </location>
</feature>
<feature type="compositionally biased region" description="Polar residues" evidence="2">
    <location>
        <begin position="1403"/>
        <end position="1423"/>
    </location>
</feature>
<feature type="region of interest" description="Disordered" evidence="2">
    <location>
        <begin position="1573"/>
        <end position="1752"/>
    </location>
</feature>
<feature type="region of interest" description="Disordered" evidence="2">
    <location>
        <begin position="2875"/>
        <end position="2900"/>
    </location>
</feature>
<feature type="compositionally biased region" description="Basic and acidic residues" evidence="2">
    <location>
        <begin position="635"/>
        <end position="652"/>
    </location>
</feature>
<protein>
    <submittedName>
        <fullName evidence="4">Uncharacterized protein LOC108681560</fullName>
    </submittedName>
</protein>
<reference evidence="4" key="1">
    <citation type="submission" date="2025-08" db="UniProtKB">
        <authorList>
            <consortium name="RefSeq"/>
        </authorList>
    </citation>
    <scope>IDENTIFICATION</scope>
    <source>
        <tissue evidence="4">Whole organism</tissue>
    </source>
</reference>
<organism evidence="3 4">
    <name type="scientific">Hyalella azteca</name>
    <name type="common">Amphipod</name>
    <dbReference type="NCBI Taxonomy" id="294128"/>
    <lineage>
        <taxon>Eukaryota</taxon>
        <taxon>Metazoa</taxon>
        <taxon>Ecdysozoa</taxon>
        <taxon>Arthropoda</taxon>
        <taxon>Crustacea</taxon>
        <taxon>Multicrustacea</taxon>
        <taxon>Malacostraca</taxon>
        <taxon>Eumalacostraca</taxon>
        <taxon>Peracarida</taxon>
        <taxon>Amphipoda</taxon>
        <taxon>Senticaudata</taxon>
        <taxon>Talitrida</taxon>
        <taxon>Talitroidea</taxon>
        <taxon>Hyalellidae</taxon>
        <taxon>Hyalella</taxon>
    </lineage>
</organism>
<dbReference type="KEGG" id="hazt:108681560"/>
<feature type="compositionally biased region" description="Polar residues" evidence="2">
    <location>
        <begin position="976"/>
        <end position="992"/>
    </location>
</feature>
<gene>
    <name evidence="4" type="primary">LOC108681560</name>
</gene>
<feature type="region of interest" description="Disordered" evidence="2">
    <location>
        <begin position="1078"/>
        <end position="1149"/>
    </location>
</feature>
<dbReference type="Proteomes" id="UP000694843">
    <property type="component" value="Unplaced"/>
</dbReference>
<feature type="compositionally biased region" description="Polar residues" evidence="2">
    <location>
        <begin position="1444"/>
        <end position="1458"/>
    </location>
</feature>
<dbReference type="GeneID" id="108681560"/>
<feature type="compositionally biased region" description="Basic and acidic residues" evidence="2">
    <location>
        <begin position="705"/>
        <end position="720"/>
    </location>
</feature>
<accession>A0A8B7PIU8</accession>
<feature type="region of interest" description="Disordered" evidence="2">
    <location>
        <begin position="608"/>
        <end position="759"/>
    </location>
</feature>
<feature type="compositionally biased region" description="Basic residues" evidence="2">
    <location>
        <begin position="736"/>
        <end position="746"/>
    </location>
</feature>
<feature type="region of interest" description="Disordered" evidence="2">
    <location>
        <begin position="2333"/>
        <end position="2374"/>
    </location>
</feature>
<feature type="compositionally biased region" description="Polar residues" evidence="2">
    <location>
        <begin position="1113"/>
        <end position="1140"/>
    </location>
</feature>
<feature type="compositionally biased region" description="Basic residues" evidence="2">
    <location>
        <begin position="3271"/>
        <end position="3285"/>
    </location>
</feature>
<feature type="compositionally biased region" description="Low complexity" evidence="2">
    <location>
        <begin position="1429"/>
        <end position="1441"/>
    </location>
</feature>
<feature type="compositionally biased region" description="Basic and acidic residues" evidence="2">
    <location>
        <begin position="2287"/>
        <end position="2320"/>
    </location>
</feature>
<evidence type="ECO:0000256" key="1">
    <source>
        <dbReference type="SAM" id="Coils"/>
    </source>
</evidence>
<feature type="region of interest" description="Disordered" evidence="2">
    <location>
        <begin position="776"/>
        <end position="798"/>
    </location>
</feature>
<feature type="compositionally biased region" description="Low complexity" evidence="2">
    <location>
        <begin position="426"/>
        <end position="454"/>
    </location>
</feature>
<proteinExistence type="predicted"/>
<feature type="compositionally biased region" description="Acidic residues" evidence="2">
    <location>
        <begin position="3223"/>
        <end position="3234"/>
    </location>
</feature>
<feature type="compositionally biased region" description="Polar residues" evidence="2">
    <location>
        <begin position="1579"/>
        <end position="1588"/>
    </location>
</feature>
<feature type="compositionally biased region" description="Polar residues" evidence="2">
    <location>
        <begin position="2883"/>
        <end position="2895"/>
    </location>
</feature>
<feature type="region of interest" description="Disordered" evidence="2">
    <location>
        <begin position="1403"/>
        <end position="1458"/>
    </location>
</feature>
<feature type="compositionally biased region" description="Low complexity" evidence="2">
    <location>
        <begin position="3235"/>
        <end position="3244"/>
    </location>
</feature>
<feature type="compositionally biased region" description="Basic and acidic residues" evidence="2">
    <location>
        <begin position="2085"/>
        <end position="2100"/>
    </location>
</feature>
<feature type="compositionally biased region" description="Polar residues" evidence="2">
    <location>
        <begin position="664"/>
        <end position="675"/>
    </location>
</feature>
<feature type="region of interest" description="Disordered" evidence="2">
    <location>
        <begin position="276"/>
        <end position="321"/>
    </location>
</feature>
<feature type="region of interest" description="Disordered" evidence="2">
    <location>
        <begin position="2079"/>
        <end position="2114"/>
    </location>
</feature>
<feature type="coiled-coil region" evidence="1">
    <location>
        <begin position="3181"/>
        <end position="3208"/>
    </location>
</feature>
<sequence>MDKCVVCGEKTEGKPLYKKLGSEDIQVDVLSALQELELVHDLSNARDRYICWDCDDTLANEYKRFENAKASTTKAVLKQHEQYEASKRKLSKKLKAAFKAVKTPQQVLEDQRKDEQRYFASHCLLCAGEFDSPRGFVRFNLLRNVDENCTVAQMLTMLELHSAVAPELQSKRYICCGCYNSTRRKYRGYQKDVGSGGATHTTNGTATGALKEASHVAMPMDASKVPTPEEHAAEIAKLLPPSLADTYKIIGHNRPLSPHVDDTNAKKQKLESYRSLGLSLTSDSSDDSSDDEKENSNDASSSKGKVRELTPKNGSVVAKQSLSTMDMTAGGKSAGHTNSFYQSVQNTLKNNKSTQKLVHKSPVKSVSISDAYAKTLKHIERQKKNVTPDHITCDLTMPSRGIRTFVPSELNKTVDSPIIDDKGGKSISSTDSGSSSDSSSDSSSSSSMTDSSNSDAEDGQSESEMTIGKRNAIQDSKEKKNRSRKQALPTSATSNALPVEQNNVTAVESGWCNVCGLQYHDKSRDWWQTLDCCVPGLPHVTFRVALHTLNTRLAVMMASQRRGLLVCRPCSHRVTAGFQSQILKKVAASRGVSVTDIDVSKFKVRVIDDDDSQSSKKSSSSKETNATHSSSSSRSRRDFEKTKRPERRREGSGKSAVSHHSAEPSFSSRSKQQPASCAAIGNGHHSPKLGGPCPRETPKPQRFKSKYEDGSHSSNRETGVKRATACSRNSGSLLPAKHKSRPSKTRRVSDAESDEDYMPSHCKKIEKVIQTLRKIQKPKTKLPSDGSDQSDVHASRPDSYYRVKNNVNKLLQVLVQDLQAELPAACLRGDRVSAKCISALASDCCCLCSLPARDRSALTSSHDKYSIGSGVRVTEVSSTCAGSSGVLSSATTKENSNLKLTKESPETTGTKTCDMQVISGSDLTENQKAQNNADTKLICVSDQKSTRCDTINAESSCPISDRDLTSEMRDGPALSLTVSSISDGPTSENKPTSIDGDSRSPITNSSALNCLSVSQTGQESKSFKPEINGVCQNFSDVKSSLPSASNESFSTAAASSSSTSVDSSPPAPTSSLVSCATDLLSSNNGSDPSMARTSDLPAAGRTETSDTAALGSSHLSSANAKNSSDIEAMHAQSTEKSCSGTIDLPLRVPNDMDPRVDIAAKSPEFDSDQQINREISARTSISENHVKEPIGTEAAVSYLDENNYVVGTTDSSDSCKMNNDTNFETNSCKLAPVELADTSKEAFNSKYISGVDLEEPGRPKVDAIVDVALGGASPNSSDSALTQKDVPDVESQSTNSIIPESKINCMSSDSSHKDLDHSLSKTKYLHEQLQAEKESPSVVAPNVIIATSGSEKPPTTTELLVPLISTSTSCESSTVVPKSSAPTTTEPILTSLLDVSSSIAGELNSNGDVETKSPASPASTQLPSVVKCPSNTNMTSSSTPNVEVETQSPDPPTANSNLVASIGGQKVSSTAQSSLVVATPEPDLTDSCLLSPPNLMVSYKWARISLGLPASVNSGLICTQCRKKLLVKFREFIQLKVAESTALPCNEIDLKGYVISFNVETMSIVADPIEEEMEGVDSVNESKSNGLSQPLDAPSVVKDAPSVEKDAAAPSVTSNVIQRSRNTSCTRSMPKSRQVKRDESKTTSGAQDSSANCHQDDATSSRETTTYDVNFSNSRKRKPTKLMPNTTESAHQFKKSANVKSSDNLGSGAPTEKTDCEKQQLSDNTESAVVEANVKNPSINQTTKRKISDDDDDSTWLSLKRYKFSEEEFVYIPNDSMEVISEAMVALHHLWQNVSLDQLLSLELRPATLDSDDPDTSSAAPAPCLGVDQVTCGLLLMLDEYRRHLFEEFDVLCIWLEKLSGREVDQVQIKSLFRRLTAKSVMADLILKPLPPEVWKRRETESPAETPIEISKHDVDSALVKDSISEINFSDQRDAHNNKDAHFWFKEKLLRSSLMDLNQHMKTSNLNLEQIDFEQPFSWTTYLEPVDVDLLISGRLHPPVREDQFNNGLLHALWRVSLIVGFTERTVGAWLAKLSPVPLTAAVIEKLLTVAKPMYSHILTVPKHLNQLSVPILYHGADDDDNSLDDVHEKKQKSEEKRDGLASPPSQQPCTDLNDSQVESLKNNKNANNSLLLDGKSGQNQTSEPSFANGNESKDVSICPNIDKDTDSPSKRTSDELAGASQISDVVLRRPIRDARDLSTIDLTSLPQKSSPVTTRRKFVGPASKRPRASSPSDVERVEKVLRMDNVNKDNNACVQLKRLALNKSLSITAHLCEESVDIESTSVQNKSEESKLHVNDPNEDKPMPVEDSNEKEKPMPVEDTNKELPMHIIDANEESPMPLKDGNEEVPKSVSDTKEKLPKSVSDKKEELPSRSSVKAINERLERNPCLGTKILPATTAKDSATVIEGLISSKSVSMTLVSSSHQCALSDNPSALITTSCEELCKKEPETASRSPCKLSDVNNTNSEKTFAGLVSLSTCSSVTKFNKDSTEGSSLRPRLQHISTKPVIKVGSSSLFPQHSFCGEVNDPILDQFDENSTSLCYESAKSVAYPREASFDEWSKVDNKIFRSFVNVTRPASTEPLPSFPEHPPPSIGLKFKLGMSPTRTPGRPSMCALERSPRLLRSSSCDLNQKIPSSLSQVQINQNSSDRLLRCNVSSQSAVTECRKLMHSVDTAKLSLSTNSRSSFRSKSEGSRSSPRWANNTAESVVSGTTKTSPARASSGVAKKRSLREAPKSCPSAMYRGAKPAPQPHPDPTMDNLRNTPKKPEENPSSSNRVSASAMDRDHCYSRCKSPRPFLHTLSIVSHGASIRHDPQDRIVVSIMKSNSKIPLGKKTDGVNQSAAVACAPSNSSTNNQPVGLSGSVQLNETAISVKAHNVPPASSIDPKSSTGPSISSGKESRHSQVVVHNGKTYRAYVVPSPGNLAAVSASLQSSRSDVSSAKPGLNNIIMTNVIGTNPLNCSFPSRGIPSTTVVTSMRANTKPSTILPSNTPCPALIPNELLLSQNPNFLRNNTLSSVTPSSSRSIPNVQVPGNVPMPSIQMPHLFTAQGMPFNLTQSSSGRNDLPSIHGMPHESVMQQMISYGHNYAQPAQLLVSTQPLYNGREFSGPPQTPSQLLNMSQAFRPSNPTGYLSMHPNTSTNAVRILQSENNIEKHTIIHDSSILASSSLSIQQVPHTSDNDKVSVLEEQLKEIQAQNKLLLKINEKLLSKSFGKKKKKKKHKEESSDDSDSDDSESSESSGSSEGAKSAKKKRCKLKAENEVNARKISAPTNRRGRARRGRALRRKK</sequence>
<feature type="region of interest" description="Disordered" evidence="2">
    <location>
        <begin position="414"/>
        <end position="496"/>
    </location>
</feature>
<feature type="compositionally biased region" description="Polar residues" evidence="2">
    <location>
        <begin position="1661"/>
        <end position="1673"/>
    </location>
</feature>